<dbReference type="SUPFAM" id="SSF51215">
    <property type="entry name" value="Regulatory protein AraC"/>
    <property type="match status" value="1"/>
</dbReference>
<sequence length="296" mass="35052">MSNNRIDISKKSDLDFPMNLLYITYSKYEGDWNSLMHFHPFTEIFYVIGGKGKFAVENESFNVKKDDMIIVNPNIYHHEDSSGDDPLEYVVLGVDELTFDLNGEDHLFLYQSFDKNNDDMEYYISRLLMESERKEFGYETVCQKLFELFMLKIIRQMKVNLSKDNTQLPAKREIRMICHYIDLNYSEDITLESLADYMKMNKYYMAHEFKKYMGISPINYLIERRIKECKSLLRTTSLSIAEISETVGFSSQSYFSQMFKKNTNMTPKQFRDAQAVKSPQDDLPVYQKKYIFQSDI</sequence>
<keyword evidence="2 5" id="KW-0238">DNA-binding</keyword>
<organism evidence="5 6">
    <name type="scientific">Longibaculum muris</name>
    <dbReference type="NCBI Taxonomy" id="1796628"/>
    <lineage>
        <taxon>Bacteria</taxon>
        <taxon>Bacillati</taxon>
        <taxon>Bacillota</taxon>
        <taxon>Erysipelotrichia</taxon>
        <taxon>Erysipelotrichales</taxon>
        <taxon>Coprobacillaceae</taxon>
        <taxon>Longibaculum</taxon>
    </lineage>
</organism>
<dbReference type="SUPFAM" id="SSF46689">
    <property type="entry name" value="Homeodomain-like"/>
    <property type="match status" value="2"/>
</dbReference>
<evidence type="ECO:0000256" key="2">
    <source>
        <dbReference type="ARBA" id="ARBA00023125"/>
    </source>
</evidence>
<dbReference type="RefSeq" id="WP_066445497.1">
    <property type="nucleotide sequence ID" value="NZ_JADMQS010000070.1"/>
</dbReference>
<dbReference type="PROSITE" id="PS01124">
    <property type="entry name" value="HTH_ARAC_FAMILY_2"/>
    <property type="match status" value="1"/>
</dbReference>
<dbReference type="PRINTS" id="PR00032">
    <property type="entry name" value="HTHARAC"/>
</dbReference>
<gene>
    <name evidence="5" type="ORF">EDD60_1401</name>
</gene>
<dbReference type="InterPro" id="IPR009057">
    <property type="entry name" value="Homeodomain-like_sf"/>
</dbReference>
<evidence type="ECO:0000313" key="5">
    <source>
        <dbReference type="EMBL" id="TCV90928.1"/>
    </source>
</evidence>
<evidence type="ECO:0000259" key="4">
    <source>
        <dbReference type="PROSITE" id="PS01124"/>
    </source>
</evidence>
<dbReference type="SMART" id="SM00342">
    <property type="entry name" value="HTH_ARAC"/>
    <property type="match status" value="1"/>
</dbReference>
<keyword evidence="3" id="KW-0804">Transcription</keyword>
<dbReference type="Gene3D" id="1.10.10.60">
    <property type="entry name" value="Homeodomain-like"/>
    <property type="match status" value="2"/>
</dbReference>
<name>A0A4R3YI19_9FIRM</name>
<dbReference type="Pfam" id="PF12833">
    <property type="entry name" value="HTH_18"/>
    <property type="match status" value="1"/>
</dbReference>
<dbReference type="GO" id="GO:0043565">
    <property type="term" value="F:sequence-specific DNA binding"/>
    <property type="evidence" value="ECO:0007669"/>
    <property type="project" value="InterPro"/>
</dbReference>
<dbReference type="AlphaFoldDB" id="A0A4R3YI19"/>
<keyword evidence="1" id="KW-0805">Transcription regulation</keyword>
<dbReference type="InterPro" id="IPR018060">
    <property type="entry name" value="HTH_AraC"/>
</dbReference>
<dbReference type="PANTHER" id="PTHR43280">
    <property type="entry name" value="ARAC-FAMILY TRANSCRIPTIONAL REGULATOR"/>
    <property type="match status" value="1"/>
</dbReference>
<protein>
    <submittedName>
        <fullName evidence="5">AraC-like DNA-binding protein</fullName>
    </submittedName>
</protein>
<reference evidence="5 6" key="1">
    <citation type="submission" date="2019-03" db="EMBL/GenBank/DDBJ databases">
        <title>Genomic Encyclopedia of Type Strains, Phase IV (KMG-IV): sequencing the most valuable type-strain genomes for metagenomic binning, comparative biology and taxonomic classification.</title>
        <authorList>
            <person name="Goeker M."/>
        </authorList>
    </citation>
    <scope>NUCLEOTIDE SEQUENCE [LARGE SCALE GENOMIC DNA]</scope>
    <source>
        <strain evidence="5 6">DSM 29487</strain>
    </source>
</reference>
<evidence type="ECO:0000256" key="1">
    <source>
        <dbReference type="ARBA" id="ARBA00023015"/>
    </source>
</evidence>
<dbReference type="InterPro" id="IPR014710">
    <property type="entry name" value="RmlC-like_jellyroll"/>
</dbReference>
<dbReference type="GO" id="GO:0003700">
    <property type="term" value="F:DNA-binding transcription factor activity"/>
    <property type="evidence" value="ECO:0007669"/>
    <property type="project" value="InterPro"/>
</dbReference>
<feature type="domain" description="HTH araC/xylS-type" evidence="4">
    <location>
        <begin position="175"/>
        <end position="273"/>
    </location>
</feature>
<dbReference type="EMBL" id="SMCQ01000040">
    <property type="protein sequence ID" value="TCV90928.1"/>
    <property type="molecule type" value="Genomic_DNA"/>
</dbReference>
<dbReference type="PANTHER" id="PTHR43280:SF28">
    <property type="entry name" value="HTH-TYPE TRANSCRIPTIONAL ACTIVATOR RHAS"/>
    <property type="match status" value="1"/>
</dbReference>
<proteinExistence type="predicted"/>
<dbReference type="Proteomes" id="UP000295515">
    <property type="component" value="Unassembled WGS sequence"/>
</dbReference>
<dbReference type="InterPro" id="IPR013096">
    <property type="entry name" value="Cupin_2"/>
</dbReference>
<evidence type="ECO:0000256" key="3">
    <source>
        <dbReference type="ARBA" id="ARBA00023163"/>
    </source>
</evidence>
<evidence type="ECO:0000313" key="6">
    <source>
        <dbReference type="Proteomes" id="UP000295515"/>
    </source>
</evidence>
<dbReference type="Gene3D" id="2.60.120.10">
    <property type="entry name" value="Jelly Rolls"/>
    <property type="match status" value="1"/>
</dbReference>
<dbReference type="Pfam" id="PF07883">
    <property type="entry name" value="Cupin_2"/>
    <property type="match status" value="1"/>
</dbReference>
<dbReference type="InterPro" id="IPR020449">
    <property type="entry name" value="Tscrpt_reg_AraC-type_HTH"/>
</dbReference>
<dbReference type="GeneID" id="98916893"/>
<accession>A0A4R3YI19</accession>
<dbReference type="CDD" id="cd02208">
    <property type="entry name" value="cupin_RmlC-like"/>
    <property type="match status" value="1"/>
</dbReference>
<dbReference type="InterPro" id="IPR037923">
    <property type="entry name" value="HTH-like"/>
</dbReference>
<keyword evidence="6" id="KW-1185">Reference proteome</keyword>
<comment type="caution">
    <text evidence="5">The sequence shown here is derived from an EMBL/GenBank/DDBJ whole genome shotgun (WGS) entry which is preliminary data.</text>
</comment>